<organism evidence="2 3">
    <name type="scientific">Frankia umida</name>
    <dbReference type="NCBI Taxonomy" id="573489"/>
    <lineage>
        <taxon>Bacteria</taxon>
        <taxon>Bacillati</taxon>
        <taxon>Actinomycetota</taxon>
        <taxon>Actinomycetes</taxon>
        <taxon>Frankiales</taxon>
        <taxon>Frankiaceae</taxon>
        <taxon>Frankia</taxon>
    </lineage>
</organism>
<accession>A0ABT0K1J8</accession>
<evidence type="ECO:0000313" key="2">
    <source>
        <dbReference type="EMBL" id="MCK9877596.1"/>
    </source>
</evidence>
<evidence type="ECO:0000313" key="3">
    <source>
        <dbReference type="Proteomes" id="UP001201873"/>
    </source>
</evidence>
<feature type="region of interest" description="Disordered" evidence="1">
    <location>
        <begin position="41"/>
        <end position="64"/>
    </location>
</feature>
<proteinExistence type="predicted"/>
<feature type="region of interest" description="Disordered" evidence="1">
    <location>
        <begin position="209"/>
        <end position="243"/>
    </location>
</feature>
<gene>
    <name evidence="2" type="ORF">MXD59_17755</name>
</gene>
<sequence>MVGTAPRATVRTAVRGRGRGLRSIATLAGAAMLFVPAACGSDGGDSSGPTDATPVASTSRSPAAVRTTPAWGFARFTDAAAKIGVATTVPATASAGSWRSSAPQSTPGTPRTQDGQVSVIHQATGSYRVTFPGLAVRGGRGIPLVTALDAAASTGAASAEPTAPVVSCHVVRWDAAGTAEQVDLTCRDAAGTATDSAFTAMFTYVPQPSTATPAATSTTPAATSTAATSTATPTTSTSPSAEPVTGAGAYAYLRLDDASAPTAKPADEYSVSGPGTIEVRRVGAGHYTIDLIGPAFAKDGNNLQVNAIGDDSVGCNALGRVVGADRQSVFVGCARGATGTDSPFVLLYTSGHALIPQAQDATSFGHAFTGVSVRGGPTQQAPIGAPVNAWGWYSANSTGATNQVRRLAIGRYEVSFPGVARTPDLVAVTPYGEPTARCSATDGTGTGAGTGTSTGAPGGTATITVRCVNAAGQPADSFASVAYTTAA</sequence>
<name>A0ABT0K1J8_9ACTN</name>
<reference evidence="2 3" key="1">
    <citation type="submission" date="2022-04" db="EMBL/GenBank/DDBJ databases">
        <title>Genome diversity in the genus Frankia.</title>
        <authorList>
            <person name="Carlos-Shanley C."/>
            <person name="Hahn D."/>
        </authorList>
    </citation>
    <scope>NUCLEOTIDE SEQUENCE [LARGE SCALE GENOMIC DNA]</scope>
    <source>
        <strain evidence="2 3">Ag45/Mut15</strain>
    </source>
</reference>
<keyword evidence="3" id="KW-1185">Reference proteome</keyword>
<feature type="compositionally biased region" description="Low complexity" evidence="1">
    <location>
        <begin position="209"/>
        <end position="241"/>
    </location>
</feature>
<evidence type="ECO:0000256" key="1">
    <source>
        <dbReference type="SAM" id="MobiDB-lite"/>
    </source>
</evidence>
<dbReference type="RefSeq" id="WP_248825817.1">
    <property type="nucleotide sequence ID" value="NZ_JALKFT010000019.1"/>
</dbReference>
<protein>
    <submittedName>
        <fullName evidence="2">Uncharacterized protein</fullName>
    </submittedName>
</protein>
<dbReference type="Proteomes" id="UP001201873">
    <property type="component" value="Unassembled WGS sequence"/>
</dbReference>
<dbReference type="EMBL" id="JALKFT010000019">
    <property type="protein sequence ID" value="MCK9877596.1"/>
    <property type="molecule type" value="Genomic_DNA"/>
</dbReference>
<feature type="region of interest" description="Disordered" evidence="1">
    <location>
        <begin position="92"/>
        <end position="115"/>
    </location>
</feature>
<comment type="caution">
    <text evidence="2">The sequence shown here is derived from an EMBL/GenBank/DDBJ whole genome shotgun (WGS) entry which is preliminary data.</text>
</comment>